<dbReference type="EMBL" id="CP073720">
    <property type="protein sequence ID" value="UWP86570.1"/>
    <property type="molecule type" value="Genomic_DNA"/>
</dbReference>
<dbReference type="PANTHER" id="PTHR42879:SF6">
    <property type="entry name" value="NADPH-DEPENDENT REDUCTASE BACG"/>
    <property type="match status" value="1"/>
</dbReference>
<evidence type="ECO:0000313" key="3">
    <source>
        <dbReference type="Proteomes" id="UP001059617"/>
    </source>
</evidence>
<dbReference type="Proteomes" id="UP001059617">
    <property type="component" value="Chromosome"/>
</dbReference>
<dbReference type="PRINTS" id="PR00081">
    <property type="entry name" value="GDHRDH"/>
</dbReference>
<dbReference type="InterPro" id="IPR002347">
    <property type="entry name" value="SDR_fam"/>
</dbReference>
<protein>
    <submittedName>
        <fullName evidence="2">SDR family oxidoreductase</fullName>
    </submittedName>
</protein>
<evidence type="ECO:0000256" key="1">
    <source>
        <dbReference type="ARBA" id="ARBA00006484"/>
    </source>
</evidence>
<evidence type="ECO:0000313" key="2">
    <source>
        <dbReference type="EMBL" id="UWP86570.1"/>
    </source>
</evidence>
<dbReference type="Gene3D" id="3.40.50.720">
    <property type="entry name" value="NAD(P)-binding Rossmann-like Domain"/>
    <property type="match status" value="1"/>
</dbReference>
<dbReference type="InterPro" id="IPR050259">
    <property type="entry name" value="SDR"/>
</dbReference>
<dbReference type="RefSeq" id="WP_259865872.1">
    <property type="nucleotide sequence ID" value="NZ_BAAAST010000003.1"/>
</dbReference>
<reference evidence="2" key="2">
    <citation type="submission" date="2022-09" db="EMBL/GenBank/DDBJ databases">
        <title>Biosynthetic gene clusters of Dactylosporangioum fulvum.</title>
        <authorList>
            <person name="Caradec T."/>
        </authorList>
    </citation>
    <scope>NUCLEOTIDE SEQUENCE</scope>
    <source>
        <strain evidence="2">NRRL B-16292</strain>
    </source>
</reference>
<proteinExistence type="inferred from homology"/>
<accession>A0ABY5WB07</accession>
<dbReference type="Pfam" id="PF13561">
    <property type="entry name" value="adh_short_C2"/>
    <property type="match status" value="1"/>
</dbReference>
<gene>
    <name evidence="2" type="ORF">Dfulv_20950</name>
</gene>
<sequence>MRLGLEGRRALVTGATKGIGFAVAQELVREGVDVTICARTAADLDAAAERLAADGGGRVHAQACDVTDAEQVRALVGAAVAAHGGLDIVVNNAGGATAGSFEELSNEAWQRDIEIKLFAQLNVVREAIPHLKKSVAPRVVNIGAVYARNPDASFFASSVTRAACHNLTKVLAQEYGPAGILVNAVNVGLIATPQWDSLWQRKAPDRPRDEFLDQLAATEIPLGRFGDVTEVSGVVAFLASDRASYITGTAIDVAGGLGRSA</sequence>
<organism evidence="2 3">
    <name type="scientific">Dactylosporangium fulvum</name>
    <dbReference type="NCBI Taxonomy" id="53359"/>
    <lineage>
        <taxon>Bacteria</taxon>
        <taxon>Bacillati</taxon>
        <taxon>Actinomycetota</taxon>
        <taxon>Actinomycetes</taxon>
        <taxon>Micromonosporales</taxon>
        <taxon>Micromonosporaceae</taxon>
        <taxon>Dactylosporangium</taxon>
    </lineage>
</organism>
<dbReference type="PANTHER" id="PTHR42879">
    <property type="entry name" value="3-OXOACYL-(ACYL-CARRIER-PROTEIN) REDUCTASE"/>
    <property type="match status" value="1"/>
</dbReference>
<reference evidence="2" key="1">
    <citation type="submission" date="2021-04" db="EMBL/GenBank/DDBJ databases">
        <authorList>
            <person name="Hartkoorn R.C."/>
            <person name="Beaudoing E."/>
            <person name="Hot D."/>
        </authorList>
    </citation>
    <scope>NUCLEOTIDE SEQUENCE</scope>
    <source>
        <strain evidence="2">NRRL B-16292</strain>
    </source>
</reference>
<name>A0ABY5WB07_9ACTN</name>
<keyword evidence="3" id="KW-1185">Reference proteome</keyword>
<comment type="similarity">
    <text evidence="1">Belongs to the short-chain dehydrogenases/reductases (SDR) family.</text>
</comment>
<dbReference type="InterPro" id="IPR036291">
    <property type="entry name" value="NAD(P)-bd_dom_sf"/>
</dbReference>
<dbReference type="SUPFAM" id="SSF51735">
    <property type="entry name" value="NAD(P)-binding Rossmann-fold domains"/>
    <property type="match status" value="1"/>
</dbReference>